<evidence type="ECO:0000313" key="3">
    <source>
        <dbReference type="Proteomes" id="UP000075714"/>
    </source>
</evidence>
<dbReference type="Proteomes" id="UP000075714">
    <property type="component" value="Unassembled WGS sequence"/>
</dbReference>
<evidence type="ECO:0000313" key="2">
    <source>
        <dbReference type="EMBL" id="KXZ53676.1"/>
    </source>
</evidence>
<comment type="caution">
    <text evidence="2">The sequence shown here is derived from an EMBL/GenBank/DDBJ whole genome shotgun (WGS) entry which is preliminary data.</text>
</comment>
<proteinExistence type="predicted"/>
<dbReference type="OrthoDB" id="9996895at2759"/>
<evidence type="ECO:0000256" key="1">
    <source>
        <dbReference type="SAM" id="MobiDB-lite"/>
    </source>
</evidence>
<organism evidence="2 3">
    <name type="scientific">Gonium pectorale</name>
    <name type="common">Green alga</name>
    <dbReference type="NCBI Taxonomy" id="33097"/>
    <lineage>
        <taxon>Eukaryota</taxon>
        <taxon>Viridiplantae</taxon>
        <taxon>Chlorophyta</taxon>
        <taxon>core chlorophytes</taxon>
        <taxon>Chlorophyceae</taxon>
        <taxon>CS clade</taxon>
        <taxon>Chlamydomonadales</taxon>
        <taxon>Volvocaceae</taxon>
        <taxon>Gonium</taxon>
    </lineage>
</organism>
<dbReference type="STRING" id="33097.A0A150GUX4"/>
<name>A0A150GUX4_GONPE</name>
<accession>A0A150GUX4</accession>
<sequence length="588" mass="61179">MTLMLFDEVDVLPDKDPGFLAALRTIVRESKLNLTELAFEPPSETELLRTVAMVCAASSRPAPGCQLQYGGSGRCPQRLQYLQHLIRSCRGDLRRSLVAAQFWGGGGAEGGEADGEGVRLEGHGLGPGGGSCFGQEEAECFRAVQADRERQWAVYEAQCREIRVHHLAKRWIELDEARAATKLAAKRSRAAGSRHPSAEGPDWQLGLQAWDVPDDGDAEMSQDKEGASAGQADDAERVTAAATDAHSAGPEQERQDGVAGPQPAPEAAMPELSGYECAASHATAGDGEALPLPPPPLTFKADALAALRAPTGEHHNVVDSTLAACRAQAALAELYAMLSDVDILGMPRDTHPAVSGACPVRHQAAHACVRHLALGTNLALLPPAHVYAAYGACAMDGAVGSSSCSAGWVLADAVHEEEEVQGRLCSLQAAELETAGHGSGEPAGPLGLHCAAEAARSLASLAAGLGAEGAATARVPCELQPVGARKQAQPHLLQLLALRSALQEAAPGCATGGIEGALDRLAAMGCICRDEGKRQRDMARSAKHMRRAPVFQHHLAASFQGGALDGGRLAALHQLASMGRSSSAGAQG</sequence>
<dbReference type="AlphaFoldDB" id="A0A150GUX4"/>
<gene>
    <name evidence="2" type="ORF">GPECTOR_6g593</name>
</gene>
<protein>
    <submittedName>
        <fullName evidence="2">Uncharacterized protein</fullName>
    </submittedName>
</protein>
<feature type="region of interest" description="Disordered" evidence="1">
    <location>
        <begin position="186"/>
        <end position="268"/>
    </location>
</feature>
<reference evidence="3" key="1">
    <citation type="journal article" date="2016" name="Nat. Commun.">
        <title>The Gonium pectorale genome demonstrates co-option of cell cycle regulation during the evolution of multicellularity.</title>
        <authorList>
            <person name="Hanschen E.R."/>
            <person name="Marriage T.N."/>
            <person name="Ferris P.J."/>
            <person name="Hamaji T."/>
            <person name="Toyoda A."/>
            <person name="Fujiyama A."/>
            <person name="Neme R."/>
            <person name="Noguchi H."/>
            <person name="Minakuchi Y."/>
            <person name="Suzuki M."/>
            <person name="Kawai-Toyooka H."/>
            <person name="Smith D.R."/>
            <person name="Sparks H."/>
            <person name="Anderson J."/>
            <person name="Bakaric R."/>
            <person name="Luria V."/>
            <person name="Karger A."/>
            <person name="Kirschner M.W."/>
            <person name="Durand P.M."/>
            <person name="Michod R.E."/>
            <person name="Nozaki H."/>
            <person name="Olson B.J."/>
        </authorList>
    </citation>
    <scope>NUCLEOTIDE SEQUENCE [LARGE SCALE GENOMIC DNA]</scope>
    <source>
        <strain evidence="3">NIES-2863</strain>
    </source>
</reference>
<dbReference type="EMBL" id="LSYV01000007">
    <property type="protein sequence ID" value="KXZ53676.1"/>
    <property type="molecule type" value="Genomic_DNA"/>
</dbReference>
<keyword evidence="3" id="KW-1185">Reference proteome</keyword>